<feature type="transmembrane region" description="Helical" evidence="9">
    <location>
        <begin position="113"/>
        <end position="134"/>
    </location>
</feature>
<evidence type="ECO:0000256" key="5">
    <source>
        <dbReference type="ARBA" id="ARBA00022989"/>
    </source>
</evidence>
<dbReference type="RefSeq" id="XP_011640438.1">
    <property type="nucleotide sequence ID" value="XM_011642136.1"/>
</dbReference>
<evidence type="ECO:0000256" key="9">
    <source>
        <dbReference type="SAM" id="Phobius"/>
    </source>
</evidence>
<feature type="transmembrane region" description="Helical" evidence="9">
    <location>
        <begin position="54"/>
        <end position="72"/>
    </location>
</feature>
<reference evidence="11" key="1">
    <citation type="submission" date="2025-08" db="UniProtKB">
        <authorList>
            <consortium name="RefSeq"/>
        </authorList>
    </citation>
    <scope>IDENTIFICATION</scope>
</reference>
<evidence type="ECO:0000256" key="6">
    <source>
        <dbReference type="ARBA" id="ARBA00023136"/>
    </source>
</evidence>
<keyword evidence="4" id="KW-0552">Olfaction</keyword>
<dbReference type="GeneID" id="105429268"/>
<name>A0A6I9WLQ3_9HYME</name>
<evidence type="ECO:0000256" key="2">
    <source>
        <dbReference type="ARBA" id="ARBA00022606"/>
    </source>
</evidence>
<keyword evidence="8" id="KW-0807">Transducer</keyword>
<keyword evidence="6 9" id="KW-0472">Membrane</keyword>
<dbReference type="InterPro" id="IPR004117">
    <property type="entry name" value="7tm6_olfct_rcpt"/>
</dbReference>
<evidence type="ECO:0000256" key="8">
    <source>
        <dbReference type="ARBA" id="ARBA00023224"/>
    </source>
</evidence>
<comment type="subcellular location">
    <subcellularLocation>
        <location evidence="1">Membrane</location>
        <topology evidence="1">Multi-pass membrane protein</topology>
    </subcellularLocation>
</comment>
<keyword evidence="3 9" id="KW-0812">Transmembrane</keyword>
<evidence type="ECO:0000256" key="1">
    <source>
        <dbReference type="ARBA" id="ARBA00004141"/>
    </source>
</evidence>
<dbReference type="Proteomes" id="UP000504615">
    <property type="component" value="Unplaced"/>
</dbReference>
<dbReference type="AlphaFoldDB" id="A0A6I9WLQ3"/>
<dbReference type="OrthoDB" id="7550185at2759"/>
<dbReference type="Pfam" id="PF02949">
    <property type="entry name" value="7tm_6"/>
    <property type="match status" value="1"/>
</dbReference>
<feature type="transmembrane region" description="Helical" evidence="9">
    <location>
        <begin position="20"/>
        <end position="42"/>
    </location>
</feature>
<gene>
    <name evidence="11" type="primary">LOC105429268</name>
</gene>
<sequence length="246" mass="28659">MISGNLFPMTADNSSFRIGWKIYSAVIWLILIIIVIGFFFGFMLVPKAKAISDGMIGTVFIVEVFFMVVRIHTKRNLVKKFIQNMNDILHVQDETMRHIVISSLKLMHSPFKFYWLSGIITSTIWIGVPFTSVFKKSSFFYEDFRLPFAISKQPFSTEIFLLGEIMLTICSIFIVGKKVAVDIYMLNFVLLMTAQYRYIAMKLENIFQEEYSEDNYNNSQQKHRPKTKSWAETEIKAVCRHHNTVV</sequence>
<proteinExistence type="predicted"/>
<dbReference type="GO" id="GO:0007165">
    <property type="term" value="P:signal transduction"/>
    <property type="evidence" value="ECO:0007669"/>
    <property type="project" value="UniProtKB-KW"/>
</dbReference>
<keyword evidence="7" id="KW-0675">Receptor</keyword>
<evidence type="ECO:0000256" key="7">
    <source>
        <dbReference type="ARBA" id="ARBA00023170"/>
    </source>
</evidence>
<protein>
    <submittedName>
        <fullName evidence="11">Uncharacterized protein LOC105429268</fullName>
    </submittedName>
</protein>
<keyword evidence="5 9" id="KW-1133">Transmembrane helix</keyword>
<accession>A0A6I9WLQ3</accession>
<keyword evidence="2" id="KW-0716">Sensory transduction</keyword>
<evidence type="ECO:0000313" key="11">
    <source>
        <dbReference type="RefSeq" id="XP_011640438.1"/>
    </source>
</evidence>
<dbReference type="GO" id="GO:0016020">
    <property type="term" value="C:membrane"/>
    <property type="evidence" value="ECO:0007669"/>
    <property type="project" value="UniProtKB-SubCell"/>
</dbReference>
<dbReference type="GO" id="GO:0004984">
    <property type="term" value="F:olfactory receptor activity"/>
    <property type="evidence" value="ECO:0007669"/>
    <property type="project" value="InterPro"/>
</dbReference>
<evidence type="ECO:0000256" key="4">
    <source>
        <dbReference type="ARBA" id="ARBA00022725"/>
    </source>
</evidence>
<keyword evidence="10" id="KW-1185">Reference proteome</keyword>
<dbReference type="GO" id="GO:0005549">
    <property type="term" value="F:odorant binding"/>
    <property type="evidence" value="ECO:0007669"/>
    <property type="project" value="InterPro"/>
</dbReference>
<feature type="transmembrane region" description="Helical" evidence="9">
    <location>
        <begin position="155"/>
        <end position="175"/>
    </location>
</feature>
<organism evidence="10 11">
    <name type="scientific">Pogonomyrmex barbatus</name>
    <name type="common">red harvester ant</name>
    <dbReference type="NCBI Taxonomy" id="144034"/>
    <lineage>
        <taxon>Eukaryota</taxon>
        <taxon>Metazoa</taxon>
        <taxon>Ecdysozoa</taxon>
        <taxon>Arthropoda</taxon>
        <taxon>Hexapoda</taxon>
        <taxon>Insecta</taxon>
        <taxon>Pterygota</taxon>
        <taxon>Neoptera</taxon>
        <taxon>Endopterygota</taxon>
        <taxon>Hymenoptera</taxon>
        <taxon>Apocrita</taxon>
        <taxon>Aculeata</taxon>
        <taxon>Formicoidea</taxon>
        <taxon>Formicidae</taxon>
        <taxon>Myrmicinae</taxon>
        <taxon>Pogonomyrmex</taxon>
    </lineage>
</organism>
<evidence type="ECO:0000313" key="10">
    <source>
        <dbReference type="Proteomes" id="UP000504615"/>
    </source>
</evidence>
<dbReference type="KEGG" id="pbar:105429268"/>
<evidence type="ECO:0000256" key="3">
    <source>
        <dbReference type="ARBA" id="ARBA00022692"/>
    </source>
</evidence>